<proteinExistence type="predicted"/>
<keyword evidence="2" id="KW-0812">Transmembrane</keyword>
<organism evidence="3 4">
    <name type="scientific">Chlamydomonas incerta</name>
    <dbReference type="NCBI Taxonomy" id="51695"/>
    <lineage>
        <taxon>Eukaryota</taxon>
        <taxon>Viridiplantae</taxon>
        <taxon>Chlorophyta</taxon>
        <taxon>core chlorophytes</taxon>
        <taxon>Chlorophyceae</taxon>
        <taxon>CS clade</taxon>
        <taxon>Chlamydomonadales</taxon>
        <taxon>Chlamydomonadaceae</taxon>
        <taxon>Chlamydomonas</taxon>
    </lineage>
</organism>
<feature type="transmembrane region" description="Helical" evidence="2">
    <location>
        <begin position="30"/>
        <end position="53"/>
    </location>
</feature>
<gene>
    <name evidence="3" type="ORF">HXX76_004864</name>
</gene>
<protein>
    <submittedName>
        <fullName evidence="3">Uncharacterized protein</fullName>
    </submittedName>
</protein>
<keyword evidence="2" id="KW-1133">Transmembrane helix</keyword>
<feature type="compositionally biased region" description="Gly residues" evidence="1">
    <location>
        <begin position="107"/>
        <end position="117"/>
    </location>
</feature>
<dbReference type="AlphaFoldDB" id="A0A835W4X5"/>
<sequence length="128" mass="13651">MAYRASRAVFSSVTSSLADGSDFVTKHSSVIKLMGSVIFGTMALTAYVSSLLVKRDLALLEERRQREVNEQRSRVEMLERVLVMSYNSDWAGLREKIKAMKSKEVGSGNGAGAGNGASAGPAPGPAQP</sequence>
<reference evidence="3" key="1">
    <citation type="journal article" date="2020" name="bioRxiv">
        <title>Comparative genomics of Chlamydomonas.</title>
        <authorList>
            <person name="Craig R.J."/>
            <person name="Hasan A.R."/>
            <person name="Ness R.W."/>
            <person name="Keightley P.D."/>
        </authorList>
    </citation>
    <scope>NUCLEOTIDE SEQUENCE</scope>
    <source>
        <strain evidence="3">SAG 7.73</strain>
    </source>
</reference>
<dbReference type="EMBL" id="JAEHOC010000008">
    <property type="protein sequence ID" value="KAG2439510.1"/>
    <property type="molecule type" value="Genomic_DNA"/>
</dbReference>
<evidence type="ECO:0000256" key="2">
    <source>
        <dbReference type="SAM" id="Phobius"/>
    </source>
</evidence>
<evidence type="ECO:0000256" key="1">
    <source>
        <dbReference type="SAM" id="MobiDB-lite"/>
    </source>
</evidence>
<evidence type="ECO:0000313" key="4">
    <source>
        <dbReference type="Proteomes" id="UP000650467"/>
    </source>
</evidence>
<dbReference type="OrthoDB" id="557295at2759"/>
<keyword evidence="2" id="KW-0472">Membrane</keyword>
<comment type="caution">
    <text evidence="3">The sequence shown here is derived from an EMBL/GenBank/DDBJ whole genome shotgun (WGS) entry which is preliminary data.</text>
</comment>
<keyword evidence="4" id="KW-1185">Reference proteome</keyword>
<name>A0A835W4X5_CHLIN</name>
<feature type="region of interest" description="Disordered" evidence="1">
    <location>
        <begin position="104"/>
        <end position="128"/>
    </location>
</feature>
<evidence type="ECO:0000313" key="3">
    <source>
        <dbReference type="EMBL" id="KAG2439510.1"/>
    </source>
</evidence>
<dbReference type="Proteomes" id="UP000650467">
    <property type="component" value="Unassembled WGS sequence"/>
</dbReference>
<accession>A0A835W4X5</accession>